<evidence type="ECO:0000313" key="3">
    <source>
        <dbReference type="Proteomes" id="UP001529421"/>
    </source>
</evidence>
<proteinExistence type="predicted"/>
<dbReference type="Proteomes" id="UP001529421">
    <property type="component" value="Unassembled WGS sequence"/>
</dbReference>
<sequence>MPGEAMLPPRPRRERTVVSFRSTFDAMEAERLCGEAGVPGRIIPLPVEITAECGLAWAMPEGAGPREAFMAAVEGSLVPEGIYTLAL</sequence>
<name>A0ABT7V7J2_9ACTN</name>
<protein>
    <submittedName>
        <fullName evidence="2">DUF3343 domain-containing protein</fullName>
    </submittedName>
</protein>
<accession>A0ABT7V7J2</accession>
<gene>
    <name evidence="2" type="ORF">QUW28_02935</name>
</gene>
<evidence type="ECO:0000259" key="1">
    <source>
        <dbReference type="Pfam" id="PF11823"/>
    </source>
</evidence>
<dbReference type="InterPro" id="IPR021778">
    <property type="entry name" value="Se/S_carrier-like"/>
</dbReference>
<feature type="domain" description="Putative Se/S carrier protein-like" evidence="1">
    <location>
        <begin position="17"/>
        <end position="83"/>
    </location>
</feature>
<dbReference type="EMBL" id="JAUDDZ010000002">
    <property type="protein sequence ID" value="MDM8274460.1"/>
    <property type="molecule type" value="Genomic_DNA"/>
</dbReference>
<dbReference type="RefSeq" id="WP_289544441.1">
    <property type="nucleotide sequence ID" value="NZ_JAUDDZ010000002.1"/>
</dbReference>
<organism evidence="2 3">
    <name type="scientific">Enorma phocaeensis</name>
    <dbReference type="NCBI Taxonomy" id="1871019"/>
    <lineage>
        <taxon>Bacteria</taxon>
        <taxon>Bacillati</taxon>
        <taxon>Actinomycetota</taxon>
        <taxon>Coriobacteriia</taxon>
        <taxon>Coriobacteriales</taxon>
        <taxon>Coriobacteriaceae</taxon>
        <taxon>Enorma</taxon>
    </lineage>
</organism>
<reference evidence="2 3" key="2">
    <citation type="submission" date="2023-06" db="EMBL/GenBank/DDBJ databases">
        <authorList>
            <person name="Zeman M."/>
            <person name="Kubasova T."/>
            <person name="Jahodarova E."/>
            <person name="Nykrynova M."/>
            <person name="Rychlik I."/>
        </authorList>
    </citation>
    <scope>NUCLEOTIDE SEQUENCE [LARGE SCALE GENOMIC DNA]</scope>
    <source>
        <strain evidence="2 3">154_Feed</strain>
    </source>
</reference>
<dbReference type="Pfam" id="PF11823">
    <property type="entry name" value="Se_S_carrier"/>
    <property type="match status" value="1"/>
</dbReference>
<evidence type="ECO:0000313" key="2">
    <source>
        <dbReference type="EMBL" id="MDM8274460.1"/>
    </source>
</evidence>
<comment type="caution">
    <text evidence="2">The sequence shown here is derived from an EMBL/GenBank/DDBJ whole genome shotgun (WGS) entry which is preliminary data.</text>
</comment>
<reference evidence="3" key="1">
    <citation type="submission" date="2023-06" db="EMBL/GenBank/DDBJ databases">
        <title>Identification and characterization of horizontal gene transfer across gut microbiota members of farm animals based on homology search.</title>
        <authorList>
            <person name="Zeman M."/>
            <person name="Kubasova T."/>
            <person name="Jahodarova E."/>
            <person name="Nykrynova M."/>
            <person name="Rychlik I."/>
        </authorList>
    </citation>
    <scope>NUCLEOTIDE SEQUENCE [LARGE SCALE GENOMIC DNA]</scope>
    <source>
        <strain evidence="3">154_Feed</strain>
    </source>
</reference>
<keyword evidence="3" id="KW-1185">Reference proteome</keyword>